<evidence type="ECO:0000313" key="3">
    <source>
        <dbReference type="EMBL" id="MCS3677779.1"/>
    </source>
</evidence>
<protein>
    <submittedName>
        <fullName evidence="3">Glycosyltransferase involved in cell wall biosynthesis</fullName>
    </submittedName>
</protein>
<dbReference type="Pfam" id="PF13579">
    <property type="entry name" value="Glyco_trans_4_4"/>
    <property type="match status" value="1"/>
</dbReference>
<dbReference type="InterPro" id="IPR001296">
    <property type="entry name" value="Glyco_trans_1"/>
</dbReference>
<feature type="domain" description="Glycosyl transferase family 1" evidence="1">
    <location>
        <begin position="209"/>
        <end position="374"/>
    </location>
</feature>
<name>A0A9X2PWF3_9BACT</name>
<dbReference type="EMBL" id="JANUAU010000005">
    <property type="protein sequence ID" value="MCS3677779.1"/>
    <property type="molecule type" value="Genomic_DNA"/>
</dbReference>
<dbReference type="SUPFAM" id="SSF53756">
    <property type="entry name" value="UDP-Glycosyltransferase/glycogen phosphorylase"/>
    <property type="match status" value="1"/>
</dbReference>
<gene>
    <name evidence="3" type="ORF">GGP71_001707</name>
</gene>
<dbReference type="GO" id="GO:0016757">
    <property type="term" value="F:glycosyltransferase activity"/>
    <property type="evidence" value="ECO:0007669"/>
    <property type="project" value="InterPro"/>
</dbReference>
<evidence type="ECO:0000259" key="2">
    <source>
        <dbReference type="Pfam" id="PF13579"/>
    </source>
</evidence>
<comment type="caution">
    <text evidence="3">The sequence shown here is derived from an EMBL/GenBank/DDBJ whole genome shotgun (WGS) entry which is preliminary data.</text>
</comment>
<accession>A0A9X2PWF3</accession>
<proteinExistence type="predicted"/>
<evidence type="ECO:0000259" key="1">
    <source>
        <dbReference type="Pfam" id="PF00534"/>
    </source>
</evidence>
<feature type="domain" description="Glycosyltransferase subfamily 4-like N-terminal" evidence="2">
    <location>
        <begin position="24"/>
        <end position="187"/>
    </location>
</feature>
<organism evidence="3 4">
    <name type="scientific">Salinibacter ruber</name>
    <dbReference type="NCBI Taxonomy" id="146919"/>
    <lineage>
        <taxon>Bacteria</taxon>
        <taxon>Pseudomonadati</taxon>
        <taxon>Rhodothermota</taxon>
        <taxon>Rhodothermia</taxon>
        <taxon>Rhodothermales</taxon>
        <taxon>Salinibacteraceae</taxon>
        <taxon>Salinibacter</taxon>
    </lineage>
</organism>
<dbReference type="Pfam" id="PF00534">
    <property type="entry name" value="Glycos_transf_1"/>
    <property type="match status" value="1"/>
</dbReference>
<dbReference type="RefSeq" id="WP_259080183.1">
    <property type="nucleotide sequence ID" value="NZ_JANUAU010000005.1"/>
</dbReference>
<dbReference type="Proteomes" id="UP001155027">
    <property type="component" value="Unassembled WGS sequence"/>
</dbReference>
<dbReference type="PANTHER" id="PTHR12526">
    <property type="entry name" value="GLYCOSYLTRANSFERASE"/>
    <property type="match status" value="1"/>
</dbReference>
<dbReference type="AlphaFoldDB" id="A0A9X2PWF3"/>
<dbReference type="PANTHER" id="PTHR12526:SF638">
    <property type="entry name" value="SPORE COAT PROTEIN SA"/>
    <property type="match status" value="1"/>
</dbReference>
<reference evidence="3" key="1">
    <citation type="submission" date="2022-08" db="EMBL/GenBank/DDBJ databases">
        <title>Genomic Encyclopedia of Type Strains, Phase V (KMG-V): Genome sequencing to study the core and pangenomes of soil and plant-associated prokaryotes.</title>
        <authorList>
            <person name="Whitman W."/>
        </authorList>
    </citation>
    <scope>NUCLEOTIDE SEQUENCE</scope>
    <source>
        <strain evidence="3">0</strain>
    </source>
</reference>
<evidence type="ECO:0000313" key="4">
    <source>
        <dbReference type="Proteomes" id="UP001155027"/>
    </source>
</evidence>
<dbReference type="InterPro" id="IPR028098">
    <property type="entry name" value="Glyco_trans_4-like_N"/>
</dbReference>
<dbReference type="Gene3D" id="3.40.50.2000">
    <property type="entry name" value="Glycogen Phosphorylase B"/>
    <property type="match status" value="2"/>
</dbReference>
<sequence>MHIAVFLQHYHTPDCPTAGRPYALVERLGRDHEVTVITTRAWEGTRTAHRFPWAPPGVDLVRFDVPYDNAMSAPRRLVSFLHYAARAVRHGLQMPRPDVILGSSTPLTAAAAAGLVARVRGVPWVFEVRDLWPAFPLQMGAVPDVGLHGLLRWGEAALYRSTAHVVTVSPDMERHVRVRAPDASVTTLEYGAAPTVLETVDEEARRALAEHLSPTRRFLVLYAGTFGRVNAIPTLLDAARRLVDARSDVLVALTGRGRHAPLVKQAARRHDAIRRLPPLPYPDALALFERADLSLVPFLDRPVLAANAPSKFFDSLAAGTPVVVTNPGWTRRFVKRHGCGWFVPPEAPGALADRARAVLAASDARARAAQNAREAARRHFNRTRMLDRYTALLEGVAGVSSKRP</sequence>
<dbReference type="CDD" id="cd03794">
    <property type="entry name" value="GT4_WbuB-like"/>
    <property type="match status" value="1"/>
</dbReference>